<feature type="signal peptide" evidence="1">
    <location>
        <begin position="1"/>
        <end position="22"/>
    </location>
</feature>
<dbReference type="AlphaFoldDB" id="X0QHQ5"/>
<keyword evidence="1" id="KW-0732">Signal</keyword>
<dbReference type="OrthoDB" id="2329257at2"/>
<evidence type="ECO:0000313" key="2">
    <source>
        <dbReference type="EMBL" id="GAF38135.1"/>
    </source>
</evidence>
<evidence type="ECO:0000313" key="4">
    <source>
        <dbReference type="Proteomes" id="UP000019488"/>
    </source>
</evidence>
<reference evidence="3 5" key="2">
    <citation type="journal article" date="2015" name="Genome Announc.">
        <title>Expanding the biotechnology potential of lactobacilli through comparative genomics of 213 strains and associated genera.</title>
        <authorList>
            <person name="Sun Z."/>
            <person name="Harris H.M."/>
            <person name="McCann A."/>
            <person name="Guo C."/>
            <person name="Argimon S."/>
            <person name="Zhang W."/>
            <person name="Yang X."/>
            <person name="Jeffery I.B."/>
            <person name="Cooney J.C."/>
            <person name="Kagawa T.F."/>
            <person name="Liu W."/>
            <person name="Song Y."/>
            <person name="Salvetti E."/>
            <person name="Wrobel A."/>
            <person name="Rasinkangas P."/>
            <person name="Parkhill J."/>
            <person name="Rea M.C."/>
            <person name="O'Sullivan O."/>
            <person name="Ritari J."/>
            <person name="Douillard F.P."/>
            <person name="Paul Ross R."/>
            <person name="Yang R."/>
            <person name="Briner A.E."/>
            <person name="Felis G.E."/>
            <person name="de Vos W.M."/>
            <person name="Barrangou R."/>
            <person name="Klaenhammer T.R."/>
            <person name="Caufield P.W."/>
            <person name="Cui Y."/>
            <person name="Zhang H."/>
            <person name="O'Toole P.W."/>
        </authorList>
    </citation>
    <scope>NUCLEOTIDE SEQUENCE [LARGE SCALE GENOMIC DNA]</scope>
    <source>
        <strain evidence="3 5">DSM 18382</strain>
    </source>
</reference>
<dbReference type="eggNOG" id="ENOG5030JCP">
    <property type="taxonomic scope" value="Bacteria"/>
</dbReference>
<feature type="chain" id="PRO_5044740306" evidence="1">
    <location>
        <begin position="23"/>
        <end position="466"/>
    </location>
</feature>
<sequence length="466" mass="48497">MKKSLKKTLFAGVAALSFVAVAGVSSTNASAKSYAKVTSNKALTTDATTRNVNFNGTNALYTKAGTLKGAKVVATTTTTKALANAQTGKANLRAYRVATTNRGSVYYKVVSFDKQYRGWVYGGKSTSAFAGGVASYATTKDATAPASTNTYKLNSTSTTANTTLFKAPAWSQYKVGRAVVDGKTLTSTDAYKDAVLTFNKAVTTSREGDTWYQVASVNGSTTNGLVGAWVKASDVNQTNAQPTATSDNSVNVVYRLADGTVVNTATWIAKDGTNSKAGRPVTPTDKNTDGVELGDFINSSVPSGYVKTSNSVGSKAYGGTVYVTVAQATTSKVSFRVNKVVSNGVTVSGALTNNTTLSSSDFTAPTLTSDQVKAILTGSKTDKVNTGQTAGDSNLYTALTTGDNAKGFSGTKNYYPANSGTAYHYVFKVNGIPGEFYFGDTIPVNVTATLVKGSATTQNTDTSWLA</sequence>
<comment type="caution">
    <text evidence="2">The sequence shown here is derived from an EMBL/GenBank/DDBJ whole genome shotgun (WGS) entry which is preliminary data.</text>
</comment>
<keyword evidence="5" id="KW-1185">Reference proteome</keyword>
<evidence type="ECO:0000313" key="3">
    <source>
        <dbReference type="EMBL" id="KRM09550.1"/>
    </source>
</evidence>
<evidence type="ECO:0000256" key="1">
    <source>
        <dbReference type="SAM" id="SignalP"/>
    </source>
</evidence>
<proteinExistence type="predicted"/>
<dbReference type="Proteomes" id="UP000019488">
    <property type="component" value="Unassembled WGS sequence"/>
</dbReference>
<name>X0QHQ5_9LACO</name>
<dbReference type="EMBL" id="BAKI01000081">
    <property type="protein sequence ID" value="GAF38135.1"/>
    <property type="molecule type" value="Genomic_DNA"/>
</dbReference>
<dbReference type="EMBL" id="AZFY01000044">
    <property type="protein sequence ID" value="KRM09550.1"/>
    <property type="molecule type" value="Genomic_DNA"/>
</dbReference>
<dbReference type="RefSeq" id="WP_035181486.1">
    <property type="nucleotide sequence ID" value="NZ_AZFY01000044.1"/>
</dbReference>
<evidence type="ECO:0000313" key="5">
    <source>
        <dbReference type="Proteomes" id="UP000051966"/>
    </source>
</evidence>
<organism evidence="2 4">
    <name type="scientific">Lentilactobacillus farraginis DSM 18382 = JCM 14108</name>
    <dbReference type="NCBI Taxonomy" id="1423743"/>
    <lineage>
        <taxon>Bacteria</taxon>
        <taxon>Bacillati</taxon>
        <taxon>Bacillota</taxon>
        <taxon>Bacilli</taxon>
        <taxon>Lactobacillales</taxon>
        <taxon>Lactobacillaceae</taxon>
        <taxon>Lentilactobacillus</taxon>
    </lineage>
</organism>
<dbReference type="Proteomes" id="UP000051966">
    <property type="component" value="Unassembled WGS sequence"/>
</dbReference>
<gene>
    <name evidence="3" type="ORF">FD41_GL002522</name>
    <name evidence="2" type="ORF">JCM14108_3241</name>
</gene>
<reference evidence="2" key="1">
    <citation type="journal article" date="2014" name="Genome Announc.">
        <title>Draft Genome Sequences of Two Lactobacillus Strains, L. farraginis JCM 14108T and L. composti JCM 14202T, Isolated from Compost of Distilled Shochu Residue.</title>
        <authorList>
            <person name="Yuki M."/>
            <person name="Oshima K."/>
            <person name="Suda W."/>
            <person name="Kitahara M."/>
            <person name="Kitamura K."/>
            <person name="Iida T."/>
            <person name="Hattori M."/>
            <person name="Ohkuma M."/>
        </authorList>
    </citation>
    <scope>NUCLEOTIDE SEQUENCE [LARGE SCALE GENOMIC DNA]</scope>
    <source>
        <strain evidence="2">JCM 14108</strain>
    </source>
</reference>
<dbReference type="STRING" id="1423743.FD41_GL002522"/>
<accession>X0QHQ5</accession>
<dbReference type="PATRIC" id="fig|1423743.5.peg.2589"/>
<protein>
    <submittedName>
        <fullName evidence="3">S-layer protein</fullName>
    </submittedName>
</protein>